<keyword evidence="1" id="KW-0418">Kinase</keyword>
<keyword evidence="1" id="KW-0808">Transferase</keyword>
<organism evidence="1 2">
    <name type="scientific">Candidatus Faecalibacterium intestinigallinarum</name>
    <dbReference type="NCBI Taxonomy" id="2838581"/>
    <lineage>
        <taxon>Bacteria</taxon>
        <taxon>Bacillati</taxon>
        <taxon>Bacillota</taxon>
        <taxon>Clostridia</taxon>
        <taxon>Eubacteriales</taxon>
        <taxon>Oscillospiraceae</taxon>
        <taxon>Faecalibacterium</taxon>
    </lineage>
</organism>
<proteinExistence type="predicted"/>
<evidence type="ECO:0000313" key="1">
    <source>
        <dbReference type="EMBL" id="HIW08045.1"/>
    </source>
</evidence>
<dbReference type="Proteomes" id="UP000823933">
    <property type="component" value="Unassembled WGS sequence"/>
</dbReference>
<dbReference type="Gene3D" id="3.40.50.300">
    <property type="entry name" value="P-loop containing nucleotide triphosphate hydrolases"/>
    <property type="match status" value="1"/>
</dbReference>
<dbReference type="EMBL" id="DXHQ01000017">
    <property type="protein sequence ID" value="HIW08045.1"/>
    <property type="molecule type" value="Genomic_DNA"/>
</dbReference>
<gene>
    <name evidence="1" type="ORF">H9890_01425</name>
</gene>
<dbReference type="SUPFAM" id="SSF52540">
    <property type="entry name" value="P-loop containing nucleoside triphosphate hydrolases"/>
    <property type="match status" value="1"/>
</dbReference>
<name>A0A9D1TVU3_9FIRM</name>
<reference evidence="1" key="1">
    <citation type="journal article" date="2021" name="PeerJ">
        <title>Extensive microbial diversity within the chicken gut microbiome revealed by metagenomics and culture.</title>
        <authorList>
            <person name="Gilroy R."/>
            <person name="Ravi A."/>
            <person name="Getino M."/>
            <person name="Pursley I."/>
            <person name="Horton D.L."/>
            <person name="Alikhan N.F."/>
            <person name="Baker D."/>
            <person name="Gharbi K."/>
            <person name="Hall N."/>
            <person name="Watson M."/>
            <person name="Adriaenssens E.M."/>
            <person name="Foster-Nyarko E."/>
            <person name="Jarju S."/>
            <person name="Secka A."/>
            <person name="Antonio M."/>
            <person name="Oren A."/>
            <person name="Chaudhuri R.R."/>
            <person name="La Ragione R."/>
            <person name="Hildebrand F."/>
            <person name="Pallen M.J."/>
        </authorList>
    </citation>
    <scope>NUCLEOTIDE SEQUENCE</scope>
    <source>
        <strain evidence="1">ChiHcolR34-3080</strain>
    </source>
</reference>
<protein>
    <submittedName>
        <fullName evidence="1">Cytidylate kinase-like family protein</fullName>
    </submittedName>
</protein>
<evidence type="ECO:0000313" key="2">
    <source>
        <dbReference type="Proteomes" id="UP000823933"/>
    </source>
</evidence>
<dbReference type="InterPro" id="IPR027417">
    <property type="entry name" value="P-loop_NTPase"/>
</dbReference>
<sequence>MNRIITISREFGSGGREVGKRLADALHCAYYDSEIEASIAQNLDLDEGYIARSLESGAFTNIPLHFGRTIASSYLYKQQVDILVEKRKVLREIAAASDCVIVGRAADVILADQHPLKLFVYADLAHKLARCARYEETSSASSPKALEKEIKQVDARRAKYHGMFSPVKWGDRANYHLCINTTGLEIKQLIPHIAGYAGAWFAMNGRQP</sequence>
<dbReference type="Pfam" id="PF13189">
    <property type="entry name" value="Cytidylate_kin2"/>
    <property type="match status" value="1"/>
</dbReference>
<comment type="caution">
    <text evidence="1">The sequence shown here is derived from an EMBL/GenBank/DDBJ whole genome shotgun (WGS) entry which is preliminary data.</text>
</comment>
<reference evidence="1" key="2">
    <citation type="submission" date="2021-04" db="EMBL/GenBank/DDBJ databases">
        <authorList>
            <person name="Gilroy R."/>
        </authorList>
    </citation>
    <scope>NUCLEOTIDE SEQUENCE</scope>
    <source>
        <strain evidence="1">ChiHcolR34-3080</strain>
    </source>
</reference>
<dbReference type="GO" id="GO:0016301">
    <property type="term" value="F:kinase activity"/>
    <property type="evidence" value="ECO:0007669"/>
    <property type="project" value="UniProtKB-KW"/>
</dbReference>
<dbReference type="AlphaFoldDB" id="A0A9D1TVU3"/>
<accession>A0A9D1TVU3</accession>